<accession>A0A9N9V020</accession>
<keyword evidence="3" id="KW-1185">Reference proteome</keyword>
<dbReference type="InterPro" id="IPR027417">
    <property type="entry name" value="P-loop_NTPase"/>
</dbReference>
<protein>
    <recommendedName>
        <fullName evidence="1">ATPase AAA-type core domain-containing protein</fullName>
    </recommendedName>
</protein>
<evidence type="ECO:0000259" key="1">
    <source>
        <dbReference type="Pfam" id="PF00004"/>
    </source>
</evidence>
<dbReference type="GO" id="GO:0005524">
    <property type="term" value="F:ATP binding"/>
    <property type="evidence" value="ECO:0007669"/>
    <property type="project" value="InterPro"/>
</dbReference>
<evidence type="ECO:0000313" key="2">
    <source>
        <dbReference type="EMBL" id="CAH0003096.1"/>
    </source>
</evidence>
<dbReference type="GO" id="GO:0016887">
    <property type="term" value="F:ATP hydrolysis activity"/>
    <property type="evidence" value="ECO:0007669"/>
    <property type="project" value="InterPro"/>
</dbReference>
<dbReference type="OrthoDB" id="10042665at2759"/>
<dbReference type="InterPro" id="IPR003959">
    <property type="entry name" value="ATPase_AAA_core"/>
</dbReference>
<name>A0A9N9V020_9HYPO</name>
<proteinExistence type="predicted"/>
<dbReference type="PANTHER" id="PTHR46411">
    <property type="entry name" value="FAMILY ATPASE, PUTATIVE-RELATED"/>
    <property type="match status" value="1"/>
</dbReference>
<dbReference type="SUPFAM" id="SSF52540">
    <property type="entry name" value="P-loop containing nucleoside triphosphate hydrolases"/>
    <property type="match status" value="1"/>
</dbReference>
<dbReference type="Gene3D" id="3.40.50.300">
    <property type="entry name" value="P-loop containing nucleotide triphosphate hydrolases"/>
    <property type="match status" value="1"/>
</dbReference>
<dbReference type="AlphaFoldDB" id="A0A9N9V020"/>
<reference evidence="2" key="1">
    <citation type="submission" date="2021-10" db="EMBL/GenBank/DDBJ databases">
        <authorList>
            <person name="Piombo E."/>
        </authorList>
    </citation>
    <scope>NUCLEOTIDE SEQUENCE</scope>
</reference>
<evidence type="ECO:0000313" key="3">
    <source>
        <dbReference type="Proteomes" id="UP000754883"/>
    </source>
</evidence>
<dbReference type="Proteomes" id="UP000754883">
    <property type="component" value="Unassembled WGS sequence"/>
</dbReference>
<organism evidence="2 3">
    <name type="scientific">Clonostachys byssicola</name>
    <dbReference type="NCBI Taxonomy" id="160290"/>
    <lineage>
        <taxon>Eukaryota</taxon>
        <taxon>Fungi</taxon>
        <taxon>Dikarya</taxon>
        <taxon>Ascomycota</taxon>
        <taxon>Pezizomycotina</taxon>
        <taxon>Sordariomycetes</taxon>
        <taxon>Hypocreomycetidae</taxon>
        <taxon>Hypocreales</taxon>
        <taxon>Bionectriaceae</taxon>
        <taxon>Clonostachys</taxon>
    </lineage>
</organism>
<feature type="domain" description="ATPase AAA-type core" evidence="1">
    <location>
        <begin position="1"/>
        <end position="127"/>
    </location>
</feature>
<comment type="caution">
    <text evidence="2">The sequence shown here is derived from an EMBL/GenBank/DDBJ whole genome shotgun (WGS) entry which is preliminary data.</text>
</comment>
<dbReference type="Pfam" id="PF00004">
    <property type="entry name" value="AAA"/>
    <property type="match status" value="1"/>
</dbReference>
<dbReference type="PANTHER" id="PTHR46411:SF3">
    <property type="entry name" value="AAA+ ATPASE DOMAIN-CONTAINING PROTEIN"/>
    <property type="match status" value="1"/>
</dbReference>
<gene>
    <name evidence="2" type="ORF">CBYS24578_00011422</name>
</gene>
<dbReference type="EMBL" id="CABFNO020001563">
    <property type="protein sequence ID" value="CAH0003096.1"/>
    <property type="molecule type" value="Genomic_DNA"/>
</dbReference>
<sequence length="214" mass="24272">MLLSGEPGTGKTLTHNANERALTSLVAEAMHKPLYSLSAGELGLTAESVERNLNRVLELSQRWRAVLLIDECDVFLENRTQSDLHRNQLVSVFLRLLEYYQGVMFLTTNRLDSFDPAFESRIELTLHYPALDAASRRHIWRTFLPAGSDRIDVAEEELDALAEHEFNGRQIKNVVKTARLLALRDKTALTSKHLEIVMRVKKGKPGGLENHSFH</sequence>